<evidence type="ECO:0000256" key="1">
    <source>
        <dbReference type="SAM" id="MobiDB-lite"/>
    </source>
</evidence>
<proteinExistence type="predicted"/>
<accession>A0A914DJP4</accession>
<organism evidence="2 3">
    <name type="scientific">Acrobeloides nanus</name>
    <dbReference type="NCBI Taxonomy" id="290746"/>
    <lineage>
        <taxon>Eukaryota</taxon>
        <taxon>Metazoa</taxon>
        <taxon>Ecdysozoa</taxon>
        <taxon>Nematoda</taxon>
        <taxon>Chromadorea</taxon>
        <taxon>Rhabditida</taxon>
        <taxon>Tylenchina</taxon>
        <taxon>Cephalobomorpha</taxon>
        <taxon>Cephaloboidea</taxon>
        <taxon>Cephalobidae</taxon>
        <taxon>Acrobeloides</taxon>
    </lineage>
</organism>
<sequence length="125" mass="13828">MVKNESKSIIRKRKRRSDFGKKRKAKKFTDKMAIPTKENFITSVSSTTSSITSNSNASKSPTPMLYSIITPQNPVSSTTSSITSNSNASKSPTPMLYSIITPQNPSKFITGYYLGVAGRYEEKTF</sequence>
<evidence type="ECO:0000313" key="2">
    <source>
        <dbReference type="Proteomes" id="UP000887540"/>
    </source>
</evidence>
<feature type="compositionally biased region" description="Basic residues" evidence="1">
    <location>
        <begin position="9"/>
        <end position="26"/>
    </location>
</feature>
<name>A0A914DJP4_9BILA</name>
<dbReference type="AlphaFoldDB" id="A0A914DJP4"/>
<dbReference type="WBParaSite" id="ACRNAN_scaffold2890.g13886.t1">
    <property type="protein sequence ID" value="ACRNAN_scaffold2890.g13886.t1"/>
    <property type="gene ID" value="ACRNAN_scaffold2890.g13886"/>
</dbReference>
<reference evidence="3" key="1">
    <citation type="submission" date="2022-11" db="UniProtKB">
        <authorList>
            <consortium name="WormBaseParasite"/>
        </authorList>
    </citation>
    <scope>IDENTIFICATION</scope>
</reference>
<protein>
    <submittedName>
        <fullName evidence="3">Uncharacterized protein</fullName>
    </submittedName>
</protein>
<keyword evidence="2" id="KW-1185">Reference proteome</keyword>
<evidence type="ECO:0000313" key="3">
    <source>
        <dbReference type="WBParaSite" id="ACRNAN_scaffold2890.g13886.t1"/>
    </source>
</evidence>
<feature type="region of interest" description="Disordered" evidence="1">
    <location>
        <begin position="1"/>
        <end position="27"/>
    </location>
</feature>
<dbReference type="Proteomes" id="UP000887540">
    <property type="component" value="Unplaced"/>
</dbReference>
<feature type="region of interest" description="Disordered" evidence="1">
    <location>
        <begin position="45"/>
        <end position="70"/>
    </location>
</feature>
<feature type="compositionally biased region" description="Low complexity" evidence="1">
    <location>
        <begin position="45"/>
        <end position="60"/>
    </location>
</feature>